<evidence type="ECO:0000313" key="8">
    <source>
        <dbReference type="Proteomes" id="UP000651050"/>
    </source>
</evidence>
<feature type="transmembrane region" description="Helical" evidence="5">
    <location>
        <begin position="236"/>
        <end position="255"/>
    </location>
</feature>
<keyword evidence="3 5" id="KW-1133">Transmembrane helix</keyword>
<protein>
    <submittedName>
        <fullName evidence="7">SulP family inorganic anion transporter</fullName>
    </submittedName>
</protein>
<keyword evidence="2 5" id="KW-0812">Transmembrane</keyword>
<accession>A0A931H3Z8</accession>
<dbReference type="PROSITE" id="PS50801">
    <property type="entry name" value="STAS"/>
    <property type="match status" value="1"/>
</dbReference>
<feature type="transmembrane region" description="Helical" evidence="5">
    <location>
        <begin position="20"/>
        <end position="40"/>
    </location>
</feature>
<feature type="transmembrane region" description="Helical" evidence="5">
    <location>
        <begin position="100"/>
        <end position="121"/>
    </location>
</feature>
<evidence type="ECO:0000256" key="3">
    <source>
        <dbReference type="ARBA" id="ARBA00022989"/>
    </source>
</evidence>
<dbReference type="InterPro" id="IPR001902">
    <property type="entry name" value="SLC26A/SulP_fam"/>
</dbReference>
<feature type="transmembrane region" description="Helical" evidence="5">
    <location>
        <begin position="169"/>
        <end position="188"/>
    </location>
</feature>
<dbReference type="GO" id="GO:0016020">
    <property type="term" value="C:membrane"/>
    <property type="evidence" value="ECO:0007669"/>
    <property type="project" value="UniProtKB-SubCell"/>
</dbReference>
<dbReference type="GO" id="GO:0055085">
    <property type="term" value="P:transmembrane transport"/>
    <property type="evidence" value="ECO:0007669"/>
    <property type="project" value="InterPro"/>
</dbReference>
<dbReference type="Pfam" id="PF00916">
    <property type="entry name" value="Sulfate_transp"/>
    <property type="match status" value="1"/>
</dbReference>
<feature type="transmembrane region" description="Helical" evidence="5">
    <location>
        <begin position="195"/>
        <end position="216"/>
    </location>
</feature>
<feature type="transmembrane region" description="Helical" evidence="5">
    <location>
        <begin position="340"/>
        <end position="358"/>
    </location>
</feature>
<proteinExistence type="predicted"/>
<evidence type="ECO:0000256" key="2">
    <source>
        <dbReference type="ARBA" id="ARBA00022692"/>
    </source>
</evidence>
<dbReference type="AlphaFoldDB" id="A0A931H3Z8"/>
<gene>
    <name evidence="7" type="ORF">I5803_08900</name>
</gene>
<sequence>MSRRHDWFPFLRWPRLTAPLLRSEFAAALTVAVVMVPQSVAYAGLAGMPLVTGLYATFLPALAAVLFSASTRLSVGPSALSSVLVGASLAGLAAPASGEWVALAAWLALLSGGIQLGLGALRAQWVLNLVSSPVLAGFSQAAALLIIVSQIPALIGLEGGLTSLWQSPQVDPVALAFGLGSVAAFVLGKRFAPRLPTVLAVIVASGAIAYATGYSAHGAVVGSLPAGLPSFYWPGWPGWNHLGALVVPALVIALVSSLEMASSAKIESQHDGKRWDAGQDLIGQGMGKLAAAFSGSFPTSTSFSRSAITLYSGAKTGWATVASTLIVVLVLLFLTPALFHVPRAVLAAVVVVAVAGLFKPQSLLRLWRVDRVEAVTALVTFAITVITAPKIYWGVLAGVVMGLAHFLYLRLHPRIIELGLHPDGSLRDRHLWKLPPLADGLYALRMDDELDFASASAFERAIVDHLAAHPDTRHVALFAHPINRVDATGVEVFMQLRKMLDERGIGLHISGIKLPVERVLRKSDALYDNPLLFMYRTDAEALHAFRSLGDAPADQALTIQPSSGSNAAGNP</sequence>
<organism evidence="7 8">
    <name type="scientific">Caenimonas aquaedulcis</name>
    <dbReference type="NCBI Taxonomy" id="2793270"/>
    <lineage>
        <taxon>Bacteria</taxon>
        <taxon>Pseudomonadati</taxon>
        <taxon>Pseudomonadota</taxon>
        <taxon>Betaproteobacteria</taxon>
        <taxon>Burkholderiales</taxon>
        <taxon>Comamonadaceae</taxon>
        <taxon>Caenimonas</taxon>
    </lineage>
</organism>
<evidence type="ECO:0000256" key="1">
    <source>
        <dbReference type="ARBA" id="ARBA00004141"/>
    </source>
</evidence>
<feature type="domain" description="STAS" evidence="6">
    <location>
        <begin position="439"/>
        <end position="545"/>
    </location>
</feature>
<comment type="subcellular location">
    <subcellularLocation>
        <location evidence="1">Membrane</location>
        <topology evidence="1">Multi-pass membrane protein</topology>
    </subcellularLocation>
</comment>
<dbReference type="InterPro" id="IPR036513">
    <property type="entry name" value="STAS_dom_sf"/>
</dbReference>
<dbReference type="RefSeq" id="WP_196986011.1">
    <property type="nucleotide sequence ID" value="NZ_JADWYS010000001.1"/>
</dbReference>
<name>A0A931H3Z8_9BURK</name>
<dbReference type="SUPFAM" id="SSF52091">
    <property type="entry name" value="SpoIIaa-like"/>
    <property type="match status" value="1"/>
</dbReference>
<feature type="transmembrane region" description="Helical" evidence="5">
    <location>
        <begin position="316"/>
        <end position="334"/>
    </location>
</feature>
<reference evidence="7" key="1">
    <citation type="submission" date="2020-11" db="EMBL/GenBank/DDBJ databases">
        <title>Bacterial whole genome sequence for Caenimonas sp. DR4.4.</title>
        <authorList>
            <person name="Le V."/>
            <person name="Ko S.-R."/>
            <person name="Ahn C.-Y."/>
            <person name="Oh H.-M."/>
        </authorList>
    </citation>
    <scope>NUCLEOTIDE SEQUENCE</scope>
    <source>
        <strain evidence="7">DR4.4</strain>
    </source>
</reference>
<feature type="transmembrane region" description="Helical" evidence="5">
    <location>
        <begin position="46"/>
        <end position="67"/>
    </location>
</feature>
<dbReference type="InterPro" id="IPR002645">
    <property type="entry name" value="STAS_dom"/>
</dbReference>
<dbReference type="EMBL" id="JADWYS010000001">
    <property type="protein sequence ID" value="MBG9388136.1"/>
    <property type="molecule type" value="Genomic_DNA"/>
</dbReference>
<dbReference type="InterPro" id="IPR011547">
    <property type="entry name" value="SLC26A/SulP_dom"/>
</dbReference>
<feature type="transmembrane region" description="Helical" evidence="5">
    <location>
        <begin position="74"/>
        <end position="94"/>
    </location>
</feature>
<keyword evidence="8" id="KW-1185">Reference proteome</keyword>
<dbReference type="Gene3D" id="3.30.750.24">
    <property type="entry name" value="STAS domain"/>
    <property type="match status" value="1"/>
</dbReference>
<evidence type="ECO:0000256" key="4">
    <source>
        <dbReference type="ARBA" id="ARBA00023136"/>
    </source>
</evidence>
<evidence type="ECO:0000259" key="6">
    <source>
        <dbReference type="PROSITE" id="PS50801"/>
    </source>
</evidence>
<feature type="transmembrane region" description="Helical" evidence="5">
    <location>
        <begin position="133"/>
        <end position="157"/>
    </location>
</feature>
<keyword evidence="4 5" id="KW-0472">Membrane</keyword>
<evidence type="ECO:0000256" key="5">
    <source>
        <dbReference type="SAM" id="Phobius"/>
    </source>
</evidence>
<comment type="caution">
    <text evidence="7">The sequence shown here is derived from an EMBL/GenBank/DDBJ whole genome shotgun (WGS) entry which is preliminary data.</text>
</comment>
<dbReference type="PANTHER" id="PTHR11814">
    <property type="entry name" value="SULFATE TRANSPORTER"/>
    <property type="match status" value="1"/>
</dbReference>
<dbReference type="Pfam" id="PF01740">
    <property type="entry name" value="STAS"/>
    <property type="match status" value="1"/>
</dbReference>
<evidence type="ECO:0000313" key="7">
    <source>
        <dbReference type="EMBL" id="MBG9388136.1"/>
    </source>
</evidence>
<dbReference type="Proteomes" id="UP000651050">
    <property type="component" value="Unassembled WGS sequence"/>
</dbReference>
<dbReference type="CDD" id="cd07042">
    <property type="entry name" value="STAS_SulP_like_sulfate_transporter"/>
    <property type="match status" value="1"/>
</dbReference>